<dbReference type="InterPro" id="IPR005380">
    <property type="entry name" value="XS_domain"/>
</dbReference>
<organism evidence="7 8">
    <name type="scientific">Apostasia shenzhenica</name>
    <dbReference type="NCBI Taxonomy" id="1088818"/>
    <lineage>
        <taxon>Eukaryota</taxon>
        <taxon>Viridiplantae</taxon>
        <taxon>Streptophyta</taxon>
        <taxon>Embryophyta</taxon>
        <taxon>Tracheophyta</taxon>
        <taxon>Spermatophyta</taxon>
        <taxon>Magnoliopsida</taxon>
        <taxon>Liliopsida</taxon>
        <taxon>Asparagales</taxon>
        <taxon>Orchidaceae</taxon>
        <taxon>Apostasioideae</taxon>
        <taxon>Apostasia</taxon>
    </lineage>
</organism>
<evidence type="ECO:0000259" key="5">
    <source>
        <dbReference type="Pfam" id="PF03468"/>
    </source>
</evidence>
<evidence type="ECO:0000259" key="6">
    <source>
        <dbReference type="Pfam" id="PF03470"/>
    </source>
</evidence>
<dbReference type="Pfam" id="PF03468">
    <property type="entry name" value="XS"/>
    <property type="match status" value="1"/>
</dbReference>
<evidence type="ECO:0000256" key="1">
    <source>
        <dbReference type="ARBA" id="ARBA00023054"/>
    </source>
</evidence>
<name>A0A2I0AM66_9ASPA</name>
<feature type="domain" description="Zinc finger-XS" evidence="6">
    <location>
        <begin position="226"/>
        <end position="264"/>
    </location>
</feature>
<dbReference type="GO" id="GO:0051607">
    <property type="term" value="P:defense response to virus"/>
    <property type="evidence" value="ECO:0007669"/>
    <property type="project" value="InterPro"/>
</dbReference>
<protein>
    <submittedName>
        <fullName evidence="7">Protein suppresor of gene silencing 3 like</fullName>
    </submittedName>
</protein>
<dbReference type="EMBL" id="KZ451970">
    <property type="protein sequence ID" value="PKA56643.1"/>
    <property type="molecule type" value="Genomic_DNA"/>
</dbReference>
<keyword evidence="8" id="KW-1185">Reference proteome</keyword>
<evidence type="ECO:0000256" key="2">
    <source>
        <dbReference type="ARBA" id="ARBA00023158"/>
    </source>
</evidence>
<dbReference type="STRING" id="1088818.A0A2I0AM66"/>
<dbReference type="InterPro" id="IPR005381">
    <property type="entry name" value="Znf-XS_domain"/>
</dbReference>
<evidence type="ECO:0000313" key="7">
    <source>
        <dbReference type="EMBL" id="PKA56643.1"/>
    </source>
</evidence>
<dbReference type="InterPro" id="IPR038588">
    <property type="entry name" value="XS_domain_sf"/>
</dbReference>
<evidence type="ECO:0000256" key="4">
    <source>
        <dbReference type="SAM" id="MobiDB-lite"/>
    </source>
</evidence>
<dbReference type="Proteomes" id="UP000236161">
    <property type="component" value="Unassembled WGS sequence"/>
</dbReference>
<dbReference type="CDD" id="cd12266">
    <property type="entry name" value="RRM_like_XS"/>
    <property type="match status" value="1"/>
</dbReference>
<dbReference type="Gene3D" id="3.30.70.2890">
    <property type="entry name" value="XS domain"/>
    <property type="match status" value="1"/>
</dbReference>
<accession>A0A2I0AM66</accession>
<reference evidence="7 8" key="1">
    <citation type="journal article" date="2017" name="Nature">
        <title>The Apostasia genome and the evolution of orchids.</title>
        <authorList>
            <person name="Zhang G.Q."/>
            <person name="Liu K.W."/>
            <person name="Li Z."/>
            <person name="Lohaus R."/>
            <person name="Hsiao Y.Y."/>
            <person name="Niu S.C."/>
            <person name="Wang J.Y."/>
            <person name="Lin Y.C."/>
            <person name="Xu Q."/>
            <person name="Chen L.J."/>
            <person name="Yoshida K."/>
            <person name="Fujiwara S."/>
            <person name="Wang Z.W."/>
            <person name="Zhang Y.Q."/>
            <person name="Mitsuda N."/>
            <person name="Wang M."/>
            <person name="Liu G.H."/>
            <person name="Pecoraro L."/>
            <person name="Huang H.X."/>
            <person name="Xiao X.J."/>
            <person name="Lin M."/>
            <person name="Wu X.Y."/>
            <person name="Wu W.L."/>
            <person name="Chen Y.Y."/>
            <person name="Chang S.B."/>
            <person name="Sakamoto S."/>
            <person name="Ohme-Takagi M."/>
            <person name="Yagi M."/>
            <person name="Zeng S.J."/>
            <person name="Shen C.Y."/>
            <person name="Yeh C.M."/>
            <person name="Luo Y.B."/>
            <person name="Tsai W.C."/>
            <person name="Van de Peer Y."/>
            <person name="Liu Z.J."/>
        </authorList>
    </citation>
    <scope>NUCLEOTIDE SEQUENCE [LARGE SCALE GENOMIC DNA]</scope>
    <source>
        <strain evidence="8">cv. Shenzhen</strain>
        <tissue evidence="7">Stem</tissue>
    </source>
</reference>
<feature type="domain" description="XS" evidence="5">
    <location>
        <begin position="297"/>
        <end position="410"/>
    </location>
</feature>
<dbReference type="PANTHER" id="PTHR46602">
    <property type="entry name" value="PROTEIN SUPPRESSOR OF GENE SILENCING 3"/>
    <property type="match status" value="1"/>
</dbReference>
<dbReference type="GO" id="GO:0031047">
    <property type="term" value="P:regulatory ncRNA-mediated gene silencing"/>
    <property type="evidence" value="ECO:0007669"/>
    <property type="project" value="UniProtKB-KW"/>
</dbReference>
<dbReference type="Pfam" id="PF03470">
    <property type="entry name" value="zf-XS"/>
    <property type="match status" value="1"/>
</dbReference>
<feature type="region of interest" description="Disordered" evidence="4">
    <location>
        <begin position="19"/>
        <end position="39"/>
    </location>
</feature>
<evidence type="ECO:0000256" key="3">
    <source>
        <dbReference type="ARBA" id="ARBA00024022"/>
    </source>
</evidence>
<sequence>MDSKMVSYKPMSTSVVADGQLSVRGKSTEGPIDEDDVSNADHLTNLLNDITIHPKQDGDGETGKHSIIEPCVAGGKGCNTHGVLPSQGSQNSCQNTWDEVIDVKGSADGGNSKQQHSNSIWDSCGSAYKAHDEGKWLPYLNDSVAKSEARFDELPSKDSDDNFDEEDDDELLYYSDESDDSDAFDSDENLKSHEIRKKNKWLRPFFKSFDSLTLDQINDQIRQWHCPACQDGPGAIGWYVGLQSLMAHAKTKGKIRMRLHREFAELLEEEIQRKGISAISAGEAFGRWKGLRDTTADHEIVWPPMVVIMNTILEKDEEDKWKGMGNQELLEYFNTYEAVKARHSYGPHGHRGMSVLIFEASTRGYLEAERLHRQFIDEGRDRDAWERHRGLLCLGGKRQLYGFLASKEDILIFNRHSHGKAALKFDMRSYQEMVLGPVKLMSEENQKLIWLKNEVARQKQRSKALEQTLRMVSQNLRDTMEKNKIVILRTKIQHEENKEEMDCQKKFFRDQIDKIHKVEEEKEKTFEMVLPEEWAKDKQYDVRSGTIEDHYLRKEELERFATHLSKGIEEFESDIKRLIHEHEQDQMDLKRRHYAQEIELVRGFNAGLSKLIDKYAPANSQAFN</sequence>
<gene>
    <name evidence="7" type="primary">SGS3</name>
    <name evidence="7" type="ORF">AXF42_Ash012773</name>
</gene>
<dbReference type="InterPro" id="IPR044287">
    <property type="entry name" value="SGS3"/>
</dbReference>
<dbReference type="PANTHER" id="PTHR46602:SF1">
    <property type="entry name" value="PROTEIN SUPPRESSOR OF GENE SILENCING 3"/>
    <property type="match status" value="1"/>
</dbReference>
<dbReference type="OrthoDB" id="1936239at2759"/>
<proteinExistence type="inferred from homology"/>
<dbReference type="AlphaFoldDB" id="A0A2I0AM66"/>
<keyword evidence="2" id="KW-0943">RNA-mediated gene silencing</keyword>
<keyword evidence="1" id="KW-0175">Coiled coil</keyword>
<comment type="similarity">
    <text evidence="3">Belongs to the SGS3 family.</text>
</comment>
<evidence type="ECO:0000313" key="8">
    <source>
        <dbReference type="Proteomes" id="UP000236161"/>
    </source>
</evidence>